<protein>
    <recommendedName>
        <fullName evidence="4">Lipoprotein</fullName>
    </recommendedName>
</protein>
<feature type="chain" id="PRO_5021862500" description="Lipoprotein" evidence="1">
    <location>
        <begin position="21"/>
        <end position="133"/>
    </location>
</feature>
<dbReference type="Proteomes" id="UP000320672">
    <property type="component" value="Chromosome"/>
</dbReference>
<name>A0A517MDR4_9BACT</name>
<accession>A0A517MDR4</accession>
<evidence type="ECO:0000256" key="1">
    <source>
        <dbReference type="SAM" id="SignalP"/>
    </source>
</evidence>
<dbReference type="EMBL" id="CP036262">
    <property type="protein sequence ID" value="QDS93023.1"/>
    <property type="molecule type" value="Genomic_DNA"/>
</dbReference>
<reference evidence="2 3" key="1">
    <citation type="submission" date="2019-02" db="EMBL/GenBank/DDBJ databases">
        <title>Deep-cultivation of Planctomycetes and their phenomic and genomic characterization uncovers novel biology.</title>
        <authorList>
            <person name="Wiegand S."/>
            <person name="Jogler M."/>
            <person name="Boedeker C."/>
            <person name="Pinto D."/>
            <person name="Vollmers J."/>
            <person name="Rivas-Marin E."/>
            <person name="Kohn T."/>
            <person name="Peeters S.H."/>
            <person name="Heuer A."/>
            <person name="Rast P."/>
            <person name="Oberbeckmann S."/>
            <person name="Bunk B."/>
            <person name="Jeske O."/>
            <person name="Meyerdierks A."/>
            <person name="Storesund J.E."/>
            <person name="Kallscheuer N."/>
            <person name="Luecker S."/>
            <person name="Lage O.M."/>
            <person name="Pohl T."/>
            <person name="Merkel B.J."/>
            <person name="Hornburger P."/>
            <person name="Mueller R.-W."/>
            <person name="Bruemmer F."/>
            <person name="Labrenz M."/>
            <person name="Spormann A.M."/>
            <person name="Op den Camp H."/>
            <person name="Overmann J."/>
            <person name="Amann R."/>
            <person name="Jetten M.S.M."/>
            <person name="Mascher T."/>
            <person name="Medema M.H."/>
            <person name="Devos D.P."/>
            <person name="Kaster A.-K."/>
            <person name="Ovreas L."/>
            <person name="Rohde M."/>
            <person name="Galperin M.Y."/>
            <person name="Jogler C."/>
        </authorList>
    </citation>
    <scope>NUCLEOTIDE SEQUENCE [LARGE SCALE GENOMIC DNA]</scope>
    <source>
        <strain evidence="2 3">FF011L</strain>
    </source>
</reference>
<proteinExistence type="predicted"/>
<dbReference type="RefSeq" id="WP_246109817.1">
    <property type="nucleotide sequence ID" value="NZ_CP036262.1"/>
</dbReference>
<dbReference type="KEGG" id="rml:FF011L_17780"/>
<keyword evidence="3" id="KW-1185">Reference proteome</keyword>
<feature type="signal peptide" evidence="1">
    <location>
        <begin position="1"/>
        <end position="20"/>
    </location>
</feature>
<evidence type="ECO:0008006" key="4">
    <source>
        <dbReference type="Google" id="ProtNLM"/>
    </source>
</evidence>
<evidence type="ECO:0000313" key="3">
    <source>
        <dbReference type="Proteomes" id="UP000320672"/>
    </source>
</evidence>
<keyword evidence="1" id="KW-0732">Signal</keyword>
<dbReference type="PROSITE" id="PS51257">
    <property type="entry name" value="PROKAR_LIPOPROTEIN"/>
    <property type="match status" value="1"/>
</dbReference>
<organism evidence="2 3">
    <name type="scientific">Roseimaritima multifibrata</name>
    <dbReference type="NCBI Taxonomy" id="1930274"/>
    <lineage>
        <taxon>Bacteria</taxon>
        <taxon>Pseudomonadati</taxon>
        <taxon>Planctomycetota</taxon>
        <taxon>Planctomycetia</taxon>
        <taxon>Pirellulales</taxon>
        <taxon>Pirellulaceae</taxon>
        <taxon>Roseimaritima</taxon>
    </lineage>
</organism>
<evidence type="ECO:0000313" key="2">
    <source>
        <dbReference type="EMBL" id="QDS93023.1"/>
    </source>
</evidence>
<dbReference type="AlphaFoldDB" id="A0A517MDR4"/>
<sequence length="133" mass="13654" precursor="true">MKHLMLIALCAGLFSFTGCASHRGVGNHGSCQSGQCGQNCNGGNGGGLLSRLGGRNECQSCQSGVAVGCRPGPLRWQQGGLNYSEGLATGHMAQGSNTRPANPGPASGTVAYPYYTTRGPRDFLLDNPPTIGN</sequence>
<gene>
    <name evidence="2" type="ORF">FF011L_17780</name>
</gene>